<name>A0ABP9KWK2_9ACTN</name>
<comment type="caution">
    <text evidence="2">The sequence shown here is derived from an EMBL/GenBank/DDBJ whole genome shotgun (WGS) entry which is preliminary data.</text>
</comment>
<feature type="region of interest" description="Disordered" evidence="1">
    <location>
        <begin position="1"/>
        <end position="48"/>
    </location>
</feature>
<accession>A0ABP9KWK2</accession>
<keyword evidence="3" id="KW-1185">Reference proteome</keyword>
<evidence type="ECO:0008006" key="4">
    <source>
        <dbReference type="Google" id="ProtNLM"/>
    </source>
</evidence>
<evidence type="ECO:0000256" key="1">
    <source>
        <dbReference type="SAM" id="MobiDB-lite"/>
    </source>
</evidence>
<dbReference type="Proteomes" id="UP001500124">
    <property type="component" value="Unassembled WGS sequence"/>
</dbReference>
<organism evidence="2 3">
    <name type="scientific">Streptomyces similanensis</name>
    <dbReference type="NCBI Taxonomy" id="1274988"/>
    <lineage>
        <taxon>Bacteria</taxon>
        <taxon>Bacillati</taxon>
        <taxon>Actinomycetota</taxon>
        <taxon>Actinomycetes</taxon>
        <taxon>Kitasatosporales</taxon>
        <taxon>Streptomycetaceae</taxon>
        <taxon>Streptomyces</taxon>
    </lineage>
</organism>
<gene>
    <name evidence="2" type="ORF">GCM10023336_48500</name>
</gene>
<reference evidence="3" key="1">
    <citation type="journal article" date="2019" name="Int. J. Syst. Evol. Microbiol.">
        <title>The Global Catalogue of Microorganisms (GCM) 10K type strain sequencing project: providing services to taxonomists for standard genome sequencing and annotation.</title>
        <authorList>
            <consortium name="The Broad Institute Genomics Platform"/>
            <consortium name="The Broad Institute Genome Sequencing Center for Infectious Disease"/>
            <person name="Wu L."/>
            <person name="Ma J."/>
        </authorList>
    </citation>
    <scope>NUCLEOTIDE SEQUENCE [LARGE SCALE GENOMIC DNA]</scope>
    <source>
        <strain evidence="3">JCM 18410</strain>
    </source>
</reference>
<evidence type="ECO:0000313" key="2">
    <source>
        <dbReference type="EMBL" id="GAA5066634.1"/>
    </source>
</evidence>
<proteinExistence type="predicted"/>
<evidence type="ECO:0000313" key="3">
    <source>
        <dbReference type="Proteomes" id="UP001500124"/>
    </source>
</evidence>
<protein>
    <recommendedName>
        <fullName evidence="4">Deoxyxylulose-5-phosphate synthase</fullName>
    </recommendedName>
</protein>
<sequence length="174" mass="19224">MNAAPPEEATTSPPRRGMPAKEGPARWRQERPVGRRDPAFAGGPAQRAGNLSSQALCRFYPSRMAHGKTSYVCLPCRASYKQPYPGHHDHDRVCPRCAEPLIHVGSAFAAPRRRDTAAWRALSVLLHAGVRFHKSCCGGPGYRPRTLSEVRERMAYARATGEPFAQALVRRVLP</sequence>
<feature type="compositionally biased region" description="Basic and acidic residues" evidence="1">
    <location>
        <begin position="23"/>
        <end position="38"/>
    </location>
</feature>
<dbReference type="EMBL" id="BAABKC010000073">
    <property type="protein sequence ID" value="GAA5066634.1"/>
    <property type="molecule type" value="Genomic_DNA"/>
</dbReference>
<feature type="compositionally biased region" description="Low complexity" evidence="1">
    <location>
        <begin position="1"/>
        <end position="14"/>
    </location>
</feature>